<organism evidence="1 2">
    <name type="scientific">Runella slithyformis (strain ATCC 29530 / DSM 19594 / LMG 11500 / NCIMB 11436 / LSU 4)</name>
    <dbReference type="NCBI Taxonomy" id="761193"/>
    <lineage>
        <taxon>Bacteria</taxon>
        <taxon>Pseudomonadati</taxon>
        <taxon>Bacteroidota</taxon>
        <taxon>Cytophagia</taxon>
        <taxon>Cytophagales</taxon>
        <taxon>Spirosomataceae</taxon>
        <taxon>Runella</taxon>
    </lineage>
</organism>
<keyword evidence="2" id="KW-1185">Reference proteome</keyword>
<dbReference type="Proteomes" id="UP000000493">
    <property type="component" value="Chromosome"/>
</dbReference>
<reference evidence="1 2" key="2">
    <citation type="journal article" date="2012" name="Stand. Genomic Sci.">
        <title>Complete genome sequence of the aquatic bacterium Runella slithyformis type strain (LSU 4(T)).</title>
        <authorList>
            <person name="Copeland A."/>
            <person name="Zhang X."/>
            <person name="Misra M."/>
            <person name="Lapidus A."/>
            <person name="Nolan M."/>
            <person name="Lucas S."/>
            <person name="Deshpande S."/>
            <person name="Cheng J.F."/>
            <person name="Tapia R."/>
            <person name="Goodwin L.A."/>
            <person name="Pitluck S."/>
            <person name="Liolios K."/>
            <person name="Pagani I."/>
            <person name="Ivanova N."/>
            <person name="Mikhailova N."/>
            <person name="Pati A."/>
            <person name="Chen A."/>
            <person name="Palaniappan K."/>
            <person name="Land M."/>
            <person name="Hauser L."/>
            <person name="Pan C."/>
            <person name="Jeffries C.D."/>
            <person name="Detter J.C."/>
            <person name="Brambilla E.M."/>
            <person name="Rohde M."/>
            <person name="Djao O.D."/>
            <person name="Goker M."/>
            <person name="Sikorski J."/>
            <person name="Tindall B.J."/>
            <person name="Woyke T."/>
            <person name="Bristow J."/>
            <person name="Eisen J.A."/>
            <person name="Markowitz V."/>
            <person name="Hugenholtz P."/>
            <person name="Kyrpides N.C."/>
            <person name="Klenk H.P."/>
            <person name="Mavromatis K."/>
        </authorList>
    </citation>
    <scope>NUCLEOTIDE SEQUENCE [LARGE SCALE GENOMIC DNA]</scope>
    <source>
        <strain evidence="2">ATCC 29530 / DSM 19594 / LMG 11500 / NCIMB 11436 / LSU 4</strain>
    </source>
</reference>
<reference evidence="2" key="1">
    <citation type="submission" date="2011-06" db="EMBL/GenBank/DDBJ databases">
        <title>The complete genome of chromosome of Runella slithyformis DSM 19594.</title>
        <authorList>
            <consortium name="US DOE Joint Genome Institute (JGI-PGF)"/>
            <person name="Lucas S."/>
            <person name="Han J."/>
            <person name="Lapidus A."/>
            <person name="Bruce D."/>
            <person name="Goodwin L."/>
            <person name="Pitluck S."/>
            <person name="Peters L."/>
            <person name="Kyrpides N."/>
            <person name="Mavromatis K."/>
            <person name="Ivanova N."/>
            <person name="Ovchinnikova G."/>
            <person name="Zhang X."/>
            <person name="Misra M."/>
            <person name="Detter J.C."/>
            <person name="Tapia R."/>
            <person name="Han C."/>
            <person name="Land M."/>
            <person name="Hauser L."/>
            <person name="Markowitz V."/>
            <person name="Cheng J.-F."/>
            <person name="Hugenholtz P."/>
            <person name="Woyke T."/>
            <person name="Wu D."/>
            <person name="Tindall B."/>
            <person name="Faehrich R."/>
            <person name="Brambilla E."/>
            <person name="Klenk H.-P."/>
            <person name="Eisen J.A."/>
        </authorList>
    </citation>
    <scope>NUCLEOTIDE SEQUENCE [LARGE SCALE GENOMIC DNA]</scope>
    <source>
        <strain evidence="2">ATCC 29530 / DSM 19594 / LMG 11500 / NCIMB 11436 / LSU 4</strain>
    </source>
</reference>
<protein>
    <submittedName>
        <fullName evidence="1">Uncharacterized protein</fullName>
    </submittedName>
</protein>
<evidence type="ECO:0000313" key="1">
    <source>
        <dbReference type="EMBL" id="AEI49761.1"/>
    </source>
</evidence>
<evidence type="ECO:0000313" key="2">
    <source>
        <dbReference type="Proteomes" id="UP000000493"/>
    </source>
</evidence>
<dbReference type="EMBL" id="CP002859">
    <property type="protein sequence ID" value="AEI49761.1"/>
    <property type="molecule type" value="Genomic_DNA"/>
</dbReference>
<sequence>MEYRERIQINFYRPNVEKKDPVRWKTVHFNKYAYHFEIT</sequence>
<dbReference type="KEGG" id="rsi:Runsl_3395"/>
<dbReference type="AlphaFoldDB" id="A0A7U3ZM54"/>
<name>A0A7U3ZM54_RUNSL</name>
<proteinExistence type="predicted"/>
<accession>A0A7U3ZM54</accession>
<gene>
    <name evidence="1" type="ordered locus">Runsl_3395</name>
</gene>